<evidence type="ECO:0000256" key="4">
    <source>
        <dbReference type="ARBA" id="ARBA00022597"/>
    </source>
</evidence>
<keyword evidence="2" id="KW-0813">Transport</keyword>
<feature type="transmembrane region" description="Helical" evidence="12">
    <location>
        <begin position="110"/>
        <end position="130"/>
    </location>
</feature>
<evidence type="ECO:0000256" key="1">
    <source>
        <dbReference type="ARBA" id="ARBA00004651"/>
    </source>
</evidence>
<dbReference type="PANTHER" id="PTHR30175:SF7">
    <property type="entry name" value="NEGATIVE REGULATOR OF SACY ACTIVITY"/>
    <property type="match status" value="1"/>
</dbReference>
<reference evidence="15" key="1">
    <citation type="journal article" date="1999" name="Microbiology">
        <title>The genes controlling sucrose utilization in Clostridium beijerinckii NCIMB 8052 constitute an operon.</title>
        <authorList>
            <person name="Reid S.J."/>
            <person name="Rafudeen M.S."/>
            <person name="Leat N.G."/>
        </authorList>
    </citation>
    <scope>NUCLEOTIDE SEQUENCE</scope>
    <source>
        <strain evidence="15">NCIMB 8052</strain>
    </source>
</reference>
<dbReference type="CDD" id="cd00212">
    <property type="entry name" value="PTS_IIB_glc"/>
    <property type="match status" value="1"/>
</dbReference>
<dbReference type="Gene3D" id="3.30.1360.60">
    <property type="entry name" value="Glucose permease domain IIB"/>
    <property type="match status" value="1"/>
</dbReference>
<feature type="transmembrane region" description="Helical" evidence="12">
    <location>
        <begin position="358"/>
        <end position="378"/>
    </location>
</feature>
<dbReference type="GO" id="GO:0090589">
    <property type="term" value="F:protein-phosphocysteine-trehalose phosphotransferase system transporter activity"/>
    <property type="evidence" value="ECO:0007669"/>
    <property type="project" value="TreeGrafter"/>
</dbReference>
<dbReference type="GO" id="GO:0005886">
    <property type="term" value="C:plasma membrane"/>
    <property type="evidence" value="ECO:0007669"/>
    <property type="project" value="UniProtKB-SubCell"/>
</dbReference>
<sequence>MKEQIVAKEILENIGGKENIKSVEHCATRLRLILNDKEKINEKAIENIDGVKGQFFSAAQYQIILGTGFVNEVYDVIVGQNSDLVTGNNKEEAYSQMTLIQKISRTFGDVFVPIIPVLVATGLFMGLRGLLTNLGVQMNENFVLFTQVLTDTAFAFLPALVAWSTMKKFGGTPVIGIVIGLMLVSPSLPNAYAVAAGTATPINLTILGLNIPVVGYQGSVLPALVLGIIAAKTQKALKKVVPDVLDLIVTPFITLLFSMVLGLLIVGPIMHNAEQLIFGAIKGFMGLPFGLGGLVVGGVHQLIVVTGVHHALNALEVELLSSTGKDAFNAMITCGIVAQGAAALAVAVKTKDKKKRSLYISSAIPAFLGITEPAIFGVNLRFIKPFIFGCAGGAVGGMLSGILHLAGTGMGITALPGMLLYVNNLGSYILVNVVAIAVAFCLTLFFFKPEE</sequence>
<feature type="transmembrane region" description="Helical" evidence="12">
    <location>
        <begin position="142"/>
        <end position="162"/>
    </location>
</feature>
<evidence type="ECO:0000256" key="3">
    <source>
        <dbReference type="ARBA" id="ARBA00022475"/>
    </source>
</evidence>
<feature type="transmembrane region" description="Helical" evidence="12">
    <location>
        <begin position="385"/>
        <end position="405"/>
    </location>
</feature>
<feature type="domain" description="PTS EIIC type-1" evidence="14">
    <location>
        <begin position="105"/>
        <end position="451"/>
    </location>
</feature>
<dbReference type="InterPro" id="IPR036878">
    <property type="entry name" value="Glu_permease_IIB"/>
</dbReference>
<evidence type="ECO:0000259" key="14">
    <source>
        <dbReference type="PROSITE" id="PS51103"/>
    </source>
</evidence>
<evidence type="ECO:0000313" key="15">
    <source>
        <dbReference type="EMBL" id="AAC99320.1"/>
    </source>
</evidence>
<evidence type="ECO:0000259" key="13">
    <source>
        <dbReference type="PROSITE" id="PS51098"/>
    </source>
</evidence>
<evidence type="ECO:0000256" key="6">
    <source>
        <dbReference type="ARBA" id="ARBA00022683"/>
    </source>
</evidence>
<dbReference type="GO" id="GO:0015771">
    <property type="term" value="P:trehalose transport"/>
    <property type="evidence" value="ECO:0007669"/>
    <property type="project" value="TreeGrafter"/>
</dbReference>
<dbReference type="InterPro" id="IPR001996">
    <property type="entry name" value="PTS_IIB_1"/>
</dbReference>
<accession>Q9ZHJ9</accession>
<dbReference type="EMBL" id="AF059741">
    <property type="protein sequence ID" value="AAC99320.1"/>
    <property type="molecule type" value="Genomic_DNA"/>
</dbReference>
<dbReference type="SUPFAM" id="SSF55604">
    <property type="entry name" value="Glucose permease domain IIB"/>
    <property type="match status" value="1"/>
</dbReference>
<keyword evidence="3" id="KW-1003">Cell membrane</keyword>
<organism evidence="15">
    <name type="scientific">Clostridium beijerinckii</name>
    <name type="common">Clostridium MP</name>
    <dbReference type="NCBI Taxonomy" id="1520"/>
    <lineage>
        <taxon>Bacteria</taxon>
        <taxon>Bacillati</taxon>
        <taxon>Bacillota</taxon>
        <taxon>Clostridia</taxon>
        <taxon>Eubacteriales</taxon>
        <taxon>Clostridiaceae</taxon>
        <taxon>Clostridium</taxon>
    </lineage>
</organism>
<dbReference type="InterPro" id="IPR003352">
    <property type="entry name" value="PTS_EIIC"/>
</dbReference>
<dbReference type="PROSITE" id="PS01035">
    <property type="entry name" value="PTS_EIIB_TYPE_1_CYS"/>
    <property type="match status" value="1"/>
</dbReference>
<feature type="domain" description="PTS EIIB type-1" evidence="13">
    <location>
        <begin position="4"/>
        <end position="87"/>
    </location>
</feature>
<feature type="transmembrane region" description="Helical" evidence="12">
    <location>
        <begin position="214"/>
        <end position="232"/>
    </location>
</feature>
<evidence type="ECO:0000256" key="2">
    <source>
        <dbReference type="ARBA" id="ARBA00022448"/>
    </source>
</evidence>
<keyword evidence="6" id="KW-0598">Phosphotransferase system</keyword>
<dbReference type="GO" id="GO:0008982">
    <property type="term" value="F:protein-N(PI)-phosphohistidine-sugar phosphotransferase activity"/>
    <property type="evidence" value="ECO:0007669"/>
    <property type="project" value="InterPro"/>
</dbReference>
<keyword evidence="4" id="KW-0762">Sugar transport</keyword>
<feature type="transmembrane region" description="Helical" evidence="12">
    <location>
        <begin position="425"/>
        <end position="447"/>
    </location>
</feature>
<dbReference type="AlphaFoldDB" id="Q9ZHJ9"/>
<dbReference type="InterPro" id="IPR018113">
    <property type="entry name" value="PTrfase_EIIB_Cys"/>
</dbReference>
<comment type="subcellular location">
    <subcellularLocation>
        <location evidence="1">Cell membrane</location>
        <topology evidence="1">Multi-pass membrane protein</topology>
    </subcellularLocation>
</comment>
<feature type="active site" description="Phosphocysteine intermediate; for EIIB activity" evidence="11">
    <location>
        <position position="26"/>
    </location>
</feature>
<evidence type="ECO:0000256" key="8">
    <source>
        <dbReference type="ARBA" id="ARBA00022777"/>
    </source>
</evidence>
<keyword evidence="9 12" id="KW-1133">Transmembrane helix</keyword>
<evidence type="ECO:0000256" key="5">
    <source>
        <dbReference type="ARBA" id="ARBA00022679"/>
    </source>
</evidence>
<dbReference type="FunFam" id="3.30.1360.60:FF:000001">
    <property type="entry name" value="PTS system glucose-specific IIBC component PtsG"/>
    <property type="match status" value="1"/>
</dbReference>
<dbReference type="Pfam" id="PF02378">
    <property type="entry name" value="PTS_EIIC"/>
    <property type="match status" value="1"/>
</dbReference>
<feature type="transmembrane region" description="Helical" evidence="12">
    <location>
        <begin position="244"/>
        <end position="269"/>
    </location>
</feature>
<proteinExistence type="predicted"/>
<protein>
    <submittedName>
        <fullName evidence="15">Sucrose-specific PTS permease</fullName>
    </submittedName>
</protein>
<dbReference type="InterPro" id="IPR050558">
    <property type="entry name" value="PTS_Sugar-Specific_Components"/>
</dbReference>
<keyword evidence="5" id="KW-0808">Transferase</keyword>
<feature type="transmembrane region" description="Helical" evidence="12">
    <location>
        <begin position="174"/>
        <end position="194"/>
    </location>
</feature>
<dbReference type="InterPro" id="IPR010973">
    <property type="entry name" value="PTS_IIBC_sucr"/>
</dbReference>
<dbReference type="GO" id="GO:0009401">
    <property type="term" value="P:phosphoenolpyruvate-dependent sugar phosphotransferase system"/>
    <property type="evidence" value="ECO:0007669"/>
    <property type="project" value="UniProtKB-KW"/>
</dbReference>
<dbReference type="PROSITE" id="PS51098">
    <property type="entry name" value="PTS_EIIB_TYPE_1"/>
    <property type="match status" value="1"/>
</dbReference>
<name>Q9ZHJ9_CLOBE</name>
<evidence type="ECO:0000256" key="9">
    <source>
        <dbReference type="ARBA" id="ARBA00022989"/>
    </source>
</evidence>
<evidence type="ECO:0000256" key="11">
    <source>
        <dbReference type="PROSITE-ProRule" id="PRU00421"/>
    </source>
</evidence>
<evidence type="ECO:0000256" key="12">
    <source>
        <dbReference type="SAM" id="Phobius"/>
    </source>
</evidence>
<keyword evidence="8" id="KW-0418">Kinase</keyword>
<dbReference type="GO" id="GO:0016301">
    <property type="term" value="F:kinase activity"/>
    <property type="evidence" value="ECO:0007669"/>
    <property type="project" value="UniProtKB-KW"/>
</dbReference>
<gene>
    <name evidence="15" type="primary">scrA</name>
</gene>
<dbReference type="PANTHER" id="PTHR30175">
    <property type="entry name" value="PHOSPHOTRANSFERASE SYSTEM TRANSPORT PROTEIN"/>
    <property type="match status" value="1"/>
</dbReference>
<dbReference type="Pfam" id="PF00367">
    <property type="entry name" value="PTS_EIIB"/>
    <property type="match status" value="1"/>
</dbReference>
<feature type="transmembrane region" description="Helical" evidence="12">
    <location>
        <begin position="327"/>
        <end position="346"/>
    </location>
</feature>
<keyword evidence="7 12" id="KW-0812">Transmembrane</keyword>
<evidence type="ECO:0000256" key="7">
    <source>
        <dbReference type="ARBA" id="ARBA00022692"/>
    </source>
</evidence>
<dbReference type="NCBIfam" id="TIGR01996">
    <property type="entry name" value="PTS-II-BC-sucr"/>
    <property type="match status" value="1"/>
</dbReference>
<feature type="transmembrane region" description="Helical" evidence="12">
    <location>
        <begin position="289"/>
        <end position="315"/>
    </location>
</feature>
<evidence type="ECO:0000256" key="10">
    <source>
        <dbReference type="ARBA" id="ARBA00023136"/>
    </source>
</evidence>
<keyword evidence="10 12" id="KW-0472">Membrane</keyword>
<dbReference type="PROSITE" id="PS51103">
    <property type="entry name" value="PTS_EIIC_TYPE_1"/>
    <property type="match status" value="1"/>
</dbReference>
<dbReference type="InterPro" id="IPR013013">
    <property type="entry name" value="PTS_EIIC_1"/>
</dbReference>